<proteinExistence type="predicted"/>
<evidence type="ECO:0000313" key="3">
    <source>
        <dbReference type="Proteomes" id="UP000435112"/>
    </source>
</evidence>
<evidence type="ECO:0000256" key="1">
    <source>
        <dbReference type="SAM" id="MobiDB-lite"/>
    </source>
</evidence>
<protein>
    <submittedName>
        <fullName evidence="2">Uncharacterized protein</fullName>
    </submittedName>
</protein>
<comment type="caution">
    <text evidence="2">The sequence shown here is derived from an EMBL/GenBank/DDBJ whole genome shotgun (WGS) entry which is preliminary data.</text>
</comment>
<evidence type="ECO:0000313" key="2">
    <source>
        <dbReference type="EMBL" id="KAE9001363.1"/>
    </source>
</evidence>
<name>A0A6A3KBT1_9STRA</name>
<sequence length="148" mass="14535">MDAGTWATEGAGNTPAPTLGMGRVRAPTAGVYCTVDAVWVVEVVSEAAALAPAAAASCRSATGIGVSDAEVPDIASGVLVAAGNERDAPSTLDMVLTLPSPGGTMDEPLELAAGALDVVGTLVELPMPVDAVSGPLPPPCTEVEVVVA</sequence>
<organism evidence="2 3">
    <name type="scientific">Phytophthora rubi</name>
    <dbReference type="NCBI Taxonomy" id="129364"/>
    <lineage>
        <taxon>Eukaryota</taxon>
        <taxon>Sar</taxon>
        <taxon>Stramenopiles</taxon>
        <taxon>Oomycota</taxon>
        <taxon>Peronosporomycetes</taxon>
        <taxon>Peronosporales</taxon>
        <taxon>Peronosporaceae</taxon>
        <taxon>Phytophthora</taxon>
    </lineage>
</organism>
<accession>A0A6A3KBT1</accession>
<reference evidence="2 3" key="1">
    <citation type="submission" date="2018-09" db="EMBL/GenBank/DDBJ databases">
        <title>Genomic investigation of the strawberry pathogen Phytophthora fragariae indicates pathogenicity is determined by transcriptional variation in three key races.</title>
        <authorList>
            <person name="Adams T.M."/>
            <person name="Armitage A.D."/>
            <person name="Sobczyk M.K."/>
            <person name="Bates H.J."/>
            <person name="Dunwell J.M."/>
            <person name="Nellist C.F."/>
            <person name="Harrison R.J."/>
        </authorList>
    </citation>
    <scope>NUCLEOTIDE SEQUENCE [LARGE SCALE GENOMIC DNA]</scope>
    <source>
        <strain evidence="2 3">SCRP324</strain>
    </source>
</reference>
<dbReference type="AlphaFoldDB" id="A0A6A3KBT1"/>
<dbReference type="Proteomes" id="UP000435112">
    <property type="component" value="Unassembled WGS sequence"/>
</dbReference>
<gene>
    <name evidence="2" type="ORF">PR002_g17935</name>
</gene>
<dbReference type="EMBL" id="QXFU01001487">
    <property type="protein sequence ID" value="KAE9001363.1"/>
    <property type="molecule type" value="Genomic_DNA"/>
</dbReference>
<feature type="region of interest" description="Disordered" evidence="1">
    <location>
        <begin position="1"/>
        <end position="20"/>
    </location>
</feature>
<dbReference type="OrthoDB" id="102808at2759"/>